<name>A0A518GH14_9BACT</name>
<evidence type="ECO:0000313" key="3">
    <source>
        <dbReference type="EMBL" id="QDV27885.1"/>
    </source>
</evidence>
<sequence length="324" mass="36399">MRRRHRQDDISVGEDSFLDTTANLVGILIILVVVIGTKTKMDADEYSRQLSAPEPSASALQTASEANSIQQALVKQSIQLQEHELESRFRKLERDRLLQLVAMTRETVEERLEETDAEKRQEIDKRQELEELESKLKDVAEQMGSAEEKERPKIILEHLPTPMAKTVFSREMHIELKEGNITVIPWDRLVSILKEQVPLAARRNSSRNGLHETLGPVGGFMMEYWMNAIPGGFELQRFELETVADAPTESLAKALSTGGRLQLELASRNPAETVITVWVYPDSFATFQQLKNALFQQGFLTAARPLPPGVRIGASPQGTRSSAQ</sequence>
<evidence type="ECO:0000313" key="4">
    <source>
        <dbReference type="Proteomes" id="UP000318017"/>
    </source>
</evidence>
<dbReference type="EMBL" id="CP036298">
    <property type="protein sequence ID" value="QDV27885.1"/>
    <property type="molecule type" value="Genomic_DNA"/>
</dbReference>
<evidence type="ECO:0000256" key="1">
    <source>
        <dbReference type="SAM" id="Coils"/>
    </source>
</evidence>
<evidence type="ECO:0000256" key="2">
    <source>
        <dbReference type="SAM" id="Phobius"/>
    </source>
</evidence>
<dbReference type="AlphaFoldDB" id="A0A518GH14"/>
<feature type="coiled-coil region" evidence="1">
    <location>
        <begin position="75"/>
        <end position="149"/>
    </location>
</feature>
<keyword evidence="2" id="KW-1133">Transmembrane helix</keyword>
<proteinExistence type="predicted"/>
<organism evidence="3 4">
    <name type="scientific">Aureliella helgolandensis</name>
    <dbReference type="NCBI Taxonomy" id="2527968"/>
    <lineage>
        <taxon>Bacteria</taxon>
        <taxon>Pseudomonadati</taxon>
        <taxon>Planctomycetota</taxon>
        <taxon>Planctomycetia</taxon>
        <taxon>Pirellulales</taxon>
        <taxon>Pirellulaceae</taxon>
        <taxon>Aureliella</taxon>
    </lineage>
</organism>
<gene>
    <name evidence="3" type="ORF">Q31a_62780</name>
</gene>
<accession>A0A518GH14</accession>
<dbReference type="OrthoDB" id="284128at2"/>
<dbReference type="KEGG" id="ahel:Q31a_62780"/>
<keyword evidence="2" id="KW-0472">Membrane</keyword>
<dbReference type="Proteomes" id="UP000318017">
    <property type="component" value="Chromosome"/>
</dbReference>
<keyword evidence="2" id="KW-0812">Transmembrane</keyword>
<keyword evidence="4" id="KW-1185">Reference proteome</keyword>
<feature type="transmembrane region" description="Helical" evidence="2">
    <location>
        <begin position="20"/>
        <end position="37"/>
    </location>
</feature>
<protein>
    <submittedName>
        <fullName evidence="3">Uncharacterized protein</fullName>
    </submittedName>
</protein>
<dbReference type="RefSeq" id="WP_145085975.1">
    <property type="nucleotide sequence ID" value="NZ_CP036298.1"/>
</dbReference>
<reference evidence="3 4" key="1">
    <citation type="submission" date="2019-02" db="EMBL/GenBank/DDBJ databases">
        <title>Deep-cultivation of Planctomycetes and their phenomic and genomic characterization uncovers novel biology.</title>
        <authorList>
            <person name="Wiegand S."/>
            <person name="Jogler M."/>
            <person name="Boedeker C."/>
            <person name="Pinto D."/>
            <person name="Vollmers J."/>
            <person name="Rivas-Marin E."/>
            <person name="Kohn T."/>
            <person name="Peeters S.H."/>
            <person name="Heuer A."/>
            <person name="Rast P."/>
            <person name="Oberbeckmann S."/>
            <person name="Bunk B."/>
            <person name="Jeske O."/>
            <person name="Meyerdierks A."/>
            <person name="Storesund J.E."/>
            <person name="Kallscheuer N."/>
            <person name="Luecker S."/>
            <person name="Lage O.M."/>
            <person name="Pohl T."/>
            <person name="Merkel B.J."/>
            <person name="Hornburger P."/>
            <person name="Mueller R.-W."/>
            <person name="Bruemmer F."/>
            <person name="Labrenz M."/>
            <person name="Spormann A.M."/>
            <person name="Op den Camp H."/>
            <person name="Overmann J."/>
            <person name="Amann R."/>
            <person name="Jetten M.S.M."/>
            <person name="Mascher T."/>
            <person name="Medema M.H."/>
            <person name="Devos D.P."/>
            <person name="Kaster A.-K."/>
            <person name="Ovreas L."/>
            <person name="Rohde M."/>
            <person name="Galperin M.Y."/>
            <person name="Jogler C."/>
        </authorList>
    </citation>
    <scope>NUCLEOTIDE SEQUENCE [LARGE SCALE GENOMIC DNA]</scope>
    <source>
        <strain evidence="3 4">Q31a</strain>
    </source>
</reference>
<keyword evidence="1" id="KW-0175">Coiled coil</keyword>